<comment type="caution">
    <text evidence="2">The sequence shown here is derived from an EMBL/GenBank/DDBJ whole genome shotgun (WGS) entry which is preliminary data.</text>
</comment>
<dbReference type="Gene3D" id="3.40.50.720">
    <property type="entry name" value="NAD(P)-binding Rossmann-like Domain"/>
    <property type="match status" value="1"/>
</dbReference>
<dbReference type="AlphaFoldDB" id="A0A8H7CGM0"/>
<protein>
    <recommendedName>
        <fullName evidence="4">NAD(P)-binding protein</fullName>
    </recommendedName>
</protein>
<dbReference type="Pfam" id="PF00106">
    <property type="entry name" value="adh_short"/>
    <property type="match status" value="1"/>
</dbReference>
<dbReference type="Proteomes" id="UP000620124">
    <property type="component" value="Unassembled WGS sequence"/>
</dbReference>
<sequence length="355" mass="37855">MSSLAAVEASNASFAPSYVPVAVIVGGTSGVGQAMAEALAHQTNGRARIVIIGRNGRAAARIIAGFPKPKDEEEVKHEFVQCDASSMKSVRAVCDDLLVRLKRINFLVITAGGPAANSLVESTVTSEGLDAHLAMRYFMRYLFTKSLLPLLVRAQELGQHAHVMSVLGAGHGVTIATTDLGLHKARSRSFRLLKGVVPSIAALKGMIRGVAYNDGLVAHFASKHPQLTFTHIHPGQVLTEGGSDMWIGWLLAPLGWVLGYVKRWISLTQDDRAKYMLYALLSPDPTQGGLYIRGEYGDVVSSHVFDADFDPASTSTTADKYGVLHGVPLKGYGGSDASVKGLVEYTEGVLAEVLG</sequence>
<name>A0A8H7CGM0_9AGAR</name>
<dbReference type="PANTHER" id="PTHR47534">
    <property type="entry name" value="YALI0E05731P"/>
    <property type="match status" value="1"/>
</dbReference>
<dbReference type="EMBL" id="JACAZI010000024">
    <property type="protein sequence ID" value="KAF7335621.1"/>
    <property type="molecule type" value="Genomic_DNA"/>
</dbReference>
<reference evidence="2" key="1">
    <citation type="submission" date="2020-05" db="EMBL/GenBank/DDBJ databases">
        <title>Mycena genomes resolve the evolution of fungal bioluminescence.</title>
        <authorList>
            <person name="Tsai I.J."/>
        </authorList>
    </citation>
    <scope>NUCLEOTIDE SEQUENCE</scope>
    <source>
        <strain evidence="2">CCC161011</strain>
    </source>
</reference>
<accession>A0A8H7CGM0</accession>
<dbReference type="SUPFAM" id="SSF51735">
    <property type="entry name" value="NAD(P)-binding Rossmann-fold domains"/>
    <property type="match status" value="1"/>
</dbReference>
<keyword evidence="1" id="KW-0560">Oxidoreductase</keyword>
<dbReference type="PANTHER" id="PTHR47534:SF3">
    <property type="entry name" value="ALCOHOL DEHYDROGENASE-LIKE C-TERMINAL DOMAIN-CONTAINING PROTEIN"/>
    <property type="match status" value="1"/>
</dbReference>
<proteinExistence type="predicted"/>
<evidence type="ECO:0000313" key="2">
    <source>
        <dbReference type="EMBL" id="KAF7335621.1"/>
    </source>
</evidence>
<keyword evidence="3" id="KW-1185">Reference proteome</keyword>
<dbReference type="InterPro" id="IPR002347">
    <property type="entry name" value="SDR_fam"/>
</dbReference>
<evidence type="ECO:0000313" key="3">
    <source>
        <dbReference type="Proteomes" id="UP000620124"/>
    </source>
</evidence>
<dbReference type="OrthoDB" id="2898509at2759"/>
<dbReference type="InterPro" id="IPR036291">
    <property type="entry name" value="NAD(P)-bd_dom_sf"/>
</dbReference>
<gene>
    <name evidence="2" type="ORF">MVEN_02217000</name>
</gene>
<evidence type="ECO:0000256" key="1">
    <source>
        <dbReference type="ARBA" id="ARBA00023002"/>
    </source>
</evidence>
<evidence type="ECO:0008006" key="4">
    <source>
        <dbReference type="Google" id="ProtNLM"/>
    </source>
</evidence>
<dbReference type="InterPro" id="IPR052228">
    <property type="entry name" value="Sec_Metab_Biosynth_Oxidored"/>
</dbReference>
<organism evidence="2 3">
    <name type="scientific">Mycena venus</name>
    <dbReference type="NCBI Taxonomy" id="2733690"/>
    <lineage>
        <taxon>Eukaryota</taxon>
        <taxon>Fungi</taxon>
        <taxon>Dikarya</taxon>
        <taxon>Basidiomycota</taxon>
        <taxon>Agaricomycotina</taxon>
        <taxon>Agaricomycetes</taxon>
        <taxon>Agaricomycetidae</taxon>
        <taxon>Agaricales</taxon>
        <taxon>Marasmiineae</taxon>
        <taxon>Mycenaceae</taxon>
        <taxon>Mycena</taxon>
    </lineage>
</organism>
<dbReference type="GO" id="GO:0016491">
    <property type="term" value="F:oxidoreductase activity"/>
    <property type="evidence" value="ECO:0007669"/>
    <property type="project" value="UniProtKB-KW"/>
</dbReference>